<keyword evidence="1" id="KW-1133">Transmembrane helix</keyword>
<evidence type="ECO:0000313" key="3">
    <source>
        <dbReference type="Proteomes" id="UP000789375"/>
    </source>
</evidence>
<keyword evidence="1" id="KW-0812">Transmembrane</keyword>
<evidence type="ECO:0000313" key="2">
    <source>
        <dbReference type="EMBL" id="CAG8620251.1"/>
    </source>
</evidence>
<dbReference type="AlphaFoldDB" id="A0A9N9GR65"/>
<gene>
    <name evidence="2" type="ORF">FMOSSE_LOCUS9944</name>
</gene>
<keyword evidence="1" id="KW-0472">Membrane</keyword>
<name>A0A9N9GR65_FUNMO</name>
<evidence type="ECO:0000256" key="1">
    <source>
        <dbReference type="SAM" id="Phobius"/>
    </source>
</evidence>
<organism evidence="2 3">
    <name type="scientific">Funneliformis mosseae</name>
    <name type="common">Endomycorrhizal fungus</name>
    <name type="synonym">Glomus mosseae</name>
    <dbReference type="NCBI Taxonomy" id="27381"/>
    <lineage>
        <taxon>Eukaryota</taxon>
        <taxon>Fungi</taxon>
        <taxon>Fungi incertae sedis</taxon>
        <taxon>Mucoromycota</taxon>
        <taxon>Glomeromycotina</taxon>
        <taxon>Glomeromycetes</taxon>
        <taxon>Glomerales</taxon>
        <taxon>Glomeraceae</taxon>
        <taxon>Funneliformis</taxon>
    </lineage>
</organism>
<sequence length="319" mass="37131">MYLARILHSLLIFILIGIFAFNLFKSYQGYNEITQKIQVITLDKLVPPALTFCTTKPVNYDFDIRLYNVSVNRGLYLKPYAPEEDELKFIRNQVSRCWVLSPPMNDDRAIIKFPPPTSNVPDLEFITERTFSPDGIENSQAPLLVNIFDPLQSNSSFDFNRFLLLAPEVNRAIQFTRTVNLDLKGNVKRTDVKYNIVDEYRAPTDSSPGRSINRFTFRAVSFDVVQTQDVQIVTIWSILSNCFTLLGVLIGSVYFPFVGHGKYRPWGYINRLIGYYPIEHIKRSYFDKDSRNDLEQNNVPKLDERLEIYLEKFGRSRYE</sequence>
<accession>A0A9N9GR65</accession>
<dbReference type="Proteomes" id="UP000789375">
    <property type="component" value="Unassembled WGS sequence"/>
</dbReference>
<proteinExistence type="predicted"/>
<reference evidence="2" key="1">
    <citation type="submission" date="2021-06" db="EMBL/GenBank/DDBJ databases">
        <authorList>
            <person name="Kallberg Y."/>
            <person name="Tangrot J."/>
            <person name="Rosling A."/>
        </authorList>
    </citation>
    <scope>NUCLEOTIDE SEQUENCE</scope>
    <source>
        <strain evidence="2">87-6 pot B 2015</strain>
    </source>
</reference>
<feature type="transmembrane region" description="Helical" evidence="1">
    <location>
        <begin position="6"/>
        <end position="24"/>
    </location>
</feature>
<dbReference type="EMBL" id="CAJVPP010003084">
    <property type="protein sequence ID" value="CAG8620251.1"/>
    <property type="molecule type" value="Genomic_DNA"/>
</dbReference>
<protein>
    <submittedName>
        <fullName evidence="2">488_t:CDS:1</fullName>
    </submittedName>
</protein>
<keyword evidence="3" id="KW-1185">Reference proteome</keyword>
<comment type="caution">
    <text evidence="2">The sequence shown here is derived from an EMBL/GenBank/DDBJ whole genome shotgun (WGS) entry which is preliminary data.</text>
</comment>